<feature type="domain" description="Transposable element P transposase-like RNase H" evidence="2">
    <location>
        <begin position="155"/>
        <end position="296"/>
    </location>
</feature>
<comment type="caution">
    <text evidence="3">The sequence shown here is derived from an EMBL/GenBank/DDBJ whole genome shotgun (WGS) entry which is preliminary data.</text>
</comment>
<sequence length="586" mass="67242">MNTCDERRGHINTKTQESDHNTSCMFTDNKENNNEGKITEINCDEKNITSGEEGITESPNEILLDDNDHDDLSEILKSVFPGASENFKKLLESQHKALSAKSPSSRRWDKKIISICLSLWIRSPKAYATLQDSGMLILPSGRQLRRYKNCVPQETGIHDKILTWMREAALDAKVPPHGFCGGLHHDETKVQRDLILNMNDGKPVLIGWIDMGEESFNLKVLKDNEVKPELANEVLQVSFVGFTGFRFPICHFPTAGVKASDLHIIIWNCISKLWDYGFEVDYIMQYGGEENRTFMKMHFPDDPIKCNYGSPNIFLRGKNLFHTQDFSHNVKKLRNSILKSGTIKGQHTRLIMKNGKYITWRHWEKAVEWDRLTNSRRLHYKISESHLHPTIAEKMRNELAESMLNTDMLNLMESYAQSLPDSDFLTSSISLLQQTSKLIAIFRDSRLITNVNDKRLKDLTDIYYWFANWDKEIKESTSIPDNQKSKSLPSKECMNDIMCMLTSFPAVCIQHLNQFPEGSIKPSRFNNDVAENIFCQQKGLYNGSNGNPTYFNYSKSVNSIILGQSLKSRGRKSIVLNNFQITLMSQ</sequence>
<gene>
    <name evidence="3" type="ORF">FSP39_003653</name>
</gene>
<name>A0AA89BUS6_PINIB</name>
<accession>A0AA89BUS6</accession>
<proteinExistence type="predicted"/>
<dbReference type="InterPro" id="IPR048365">
    <property type="entry name" value="TNP-like_RNaseH_N"/>
</dbReference>
<dbReference type="AlphaFoldDB" id="A0AA89BUS6"/>
<reference evidence="3" key="1">
    <citation type="submission" date="2019-08" db="EMBL/GenBank/DDBJ databases">
        <title>The improved chromosome-level genome for the pearl oyster Pinctada fucata martensii using PacBio sequencing and Hi-C.</title>
        <authorList>
            <person name="Zheng Z."/>
        </authorList>
    </citation>
    <scope>NUCLEOTIDE SEQUENCE</scope>
    <source>
        <strain evidence="3">ZZ-2019</strain>
        <tissue evidence="3">Adductor muscle</tissue>
    </source>
</reference>
<keyword evidence="4" id="KW-1185">Reference proteome</keyword>
<organism evidence="3 4">
    <name type="scientific">Pinctada imbricata</name>
    <name type="common">Atlantic pearl-oyster</name>
    <name type="synonym">Pinctada martensii</name>
    <dbReference type="NCBI Taxonomy" id="66713"/>
    <lineage>
        <taxon>Eukaryota</taxon>
        <taxon>Metazoa</taxon>
        <taxon>Spiralia</taxon>
        <taxon>Lophotrochozoa</taxon>
        <taxon>Mollusca</taxon>
        <taxon>Bivalvia</taxon>
        <taxon>Autobranchia</taxon>
        <taxon>Pteriomorphia</taxon>
        <taxon>Pterioida</taxon>
        <taxon>Pterioidea</taxon>
        <taxon>Pteriidae</taxon>
        <taxon>Pinctada</taxon>
    </lineage>
</organism>
<protein>
    <recommendedName>
        <fullName evidence="2">Transposable element P transposase-like RNase H domain-containing protein</fullName>
    </recommendedName>
</protein>
<evidence type="ECO:0000313" key="3">
    <source>
        <dbReference type="EMBL" id="KAK3096823.1"/>
    </source>
</evidence>
<dbReference type="Pfam" id="PF21787">
    <property type="entry name" value="TNP-like_RNaseH_N"/>
    <property type="match status" value="1"/>
</dbReference>
<evidence type="ECO:0000256" key="1">
    <source>
        <dbReference type="SAM" id="MobiDB-lite"/>
    </source>
</evidence>
<dbReference type="EMBL" id="VSWD01000007">
    <property type="protein sequence ID" value="KAK3096823.1"/>
    <property type="molecule type" value="Genomic_DNA"/>
</dbReference>
<evidence type="ECO:0000259" key="2">
    <source>
        <dbReference type="Pfam" id="PF21787"/>
    </source>
</evidence>
<dbReference type="Proteomes" id="UP001186944">
    <property type="component" value="Unassembled WGS sequence"/>
</dbReference>
<evidence type="ECO:0000313" key="4">
    <source>
        <dbReference type="Proteomes" id="UP001186944"/>
    </source>
</evidence>
<feature type="region of interest" description="Disordered" evidence="1">
    <location>
        <begin position="1"/>
        <end position="24"/>
    </location>
</feature>